<evidence type="ECO:0000313" key="1">
    <source>
        <dbReference type="EMBL" id="MSB76549.1"/>
    </source>
</evidence>
<dbReference type="RefSeq" id="WP_192933814.1">
    <property type="nucleotide sequence ID" value="NZ_WKMO01000226.1"/>
</dbReference>
<dbReference type="AlphaFoldDB" id="A0A9Q4MUT3"/>
<dbReference type="PANTHER" id="PTHR34825:SF1">
    <property type="entry name" value="AAA-ATPASE-LIKE DOMAIN-CONTAINING PROTEIN"/>
    <property type="match status" value="1"/>
</dbReference>
<dbReference type="Pfam" id="PF08011">
    <property type="entry name" value="PDDEXK_9"/>
    <property type="match status" value="1"/>
</dbReference>
<proteinExistence type="predicted"/>
<dbReference type="InterPro" id="IPR012547">
    <property type="entry name" value="PDDEXK_9"/>
</dbReference>
<sequence>IPSYLYQPTRESNFYVVSFVRDLMKGNLESCLERTRSFFASIPNDLNNKEEKHYQTIFYLLFRLMGQYVDTEVKSAVGRADVVIKMQDAIYILEFKMNGTAEEALAQINSKGYAIPYEADHRKVVKVGINFDSTTRTIGDWKIETD</sequence>
<evidence type="ECO:0000313" key="2">
    <source>
        <dbReference type="Proteomes" id="UP000441609"/>
    </source>
</evidence>
<comment type="caution">
    <text evidence="1">The sequence shown here is derived from an EMBL/GenBank/DDBJ whole genome shotgun (WGS) entry which is preliminary data.</text>
</comment>
<feature type="non-terminal residue" evidence="1">
    <location>
        <position position="1"/>
    </location>
</feature>
<dbReference type="PANTHER" id="PTHR34825">
    <property type="entry name" value="CONSERVED PROTEIN, WITH A WEAK D-GALACTARATE DEHYDRATASE/ALTRONATE HYDROLASE DOMAIN"/>
    <property type="match status" value="1"/>
</dbReference>
<organism evidence="1 2">
    <name type="scientific">Parabacteroides distasonis</name>
    <dbReference type="NCBI Taxonomy" id="823"/>
    <lineage>
        <taxon>Bacteria</taxon>
        <taxon>Pseudomonadati</taxon>
        <taxon>Bacteroidota</taxon>
        <taxon>Bacteroidia</taxon>
        <taxon>Bacteroidales</taxon>
        <taxon>Tannerellaceae</taxon>
        <taxon>Parabacteroides</taxon>
    </lineage>
</organism>
<gene>
    <name evidence="1" type="ORF">GKD70_25270</name>
</gene>
<name>A0A9Q4MUT3_PARDI</name>
<accession>A0A9Q4MUT3</accession>
<reference evidence="1 2" key="1">
    <citation type="journal article" date="2019" name="Nat. Med.">
        <title>A library of human gut bacterial isolates paired with longitudinal multiomics data enables mechanistic microbiome research.</title>
        <authorList>
            <person name="Poyet M."/>
            <person name="Groussin M."/>
            <person name="Gibbons S.M."/>
            <person name="Avila-Pacheco J."/>
            <person name="Jiang X."/>
            <person name="Kearney S.M."/>
            <person name="Perrotta A.R."/>
            <person name="Berdy B."/>
            <person name="Zhao S."/>
            <person name="Lieberman T.D."/>
            <person name="Swanson P.K."/>
            <person name="Smith M."/>
            <person name="Roesemann S."/>
            <person name="Alexander J.E."/>
            <person name="Rich S.A."/>
            <person name="Livny J."/>
            <person name="Vlamakis H."/>
            <person name="Clish C."/>
            <person name="Bullock K."/>
            <person name="Deik A."/>
            <person name="Scott J."/>
            <person name="Pierce K.A."/>
            <person name="Xavier R.J."/>
            <person name="Alm E.J."/>
        </authorList>
    </citation>
    <scope>NUCLEOTIDE SEQUENCE [LARGE SCALE GENOMIC DNA]</scope>
    <source>
        <strain evidence="1 2">BIOML-A20</strain>
    </source>
</reference>
<dbReference type="Proteomes" id="UP000441609">
    <property type="component" value="Unassembled WGS sequence"/>
</dbReference>
<dbReference type="EMBL" id="WKMO01000226">
    <property type="protein sequence ID" value="MSB76549.1"/>
    <property type="molecule type" value="Genomic_DNA"/>
</dbReference>
<protein>
    <submittedName>
        <fullName evidence="1">AAA family ATPase</fullName>
    </submittedName>
</protein>